<dbReference type="InterPro" id="IPR043502">
    <property type="entry name" value="DNA/RNA_pol_sf"/>
</dbReference>
<protein>
    <recommendedName>
        <fullName evidence="2">Reverse transcriptase domain-containing protein</fullName>
    </recommendedName>
</protein>
<evidence type="ECO:0000259" key="2">
    <source>
        <dbReference type="Pfam" id="PF00078"/>
    </source>
</evidence>
<organism evidence="3">
    <name type="scientific">Tanacetum cinerariifolium</name>
    <name type="common">Dalmatian daisy</name>
    <name type="synonym">Chrysanthemum cinerariifolium</name>
    <dbReference type="NCBI Taxonomy" id="118510"/>
    <lineage>
        <taxon>Eukaryota</taxon>
        <taxon>Viridiplantae</taxon>
        <taxon>Streptophyta</taxon>
        <taxon>Embryophyta</taxon>
        <taxon>Tracheophyta</taxon>
        <taxon>Spermatophyta</taxon>
        <taxon>Magnoliopsida</taxon>
        <taxon>eudicotyledons</taxon>
        <taxon>Gunneridae</taxon>
        <taxon>Pentapetalae</taxon>
        <taxon>asterids</taxon>
        <taxon>campanulids</taxon>
        <taxon>Asterales</taxon>
        <taxon>Asteraceae</taxon>
        <taxon>Asteroideae</taxon>
        <taxon>Anthemideae</taxon>
        <taxon>Anthemidinae</taxon>
        <taxon>Tanacetum</taxon>
    </lineage>
</organism>
<reference evidence="3" key="1">
    <citation type="journal article" date="2019" name="Sci. Rep.">
        <title>Draft genome of Tanacetum cinerariifolium, the natural source of mosquito coil.</title>
        <authorList>
            <person name="Yamashiro T."/>
            <person name="Shiraishi A."/>
            <person name="Satake H."/>
            <person name="Nakayama K."/>
        </authorList>
    </citation>
    <scope>NUCLEOTIDE SEQUENCE</scope>
</reference>
<evidence type="ECO:0000313" key="3">
    <source>
        <dbReference type="EMBL" id="GEU50489.1"/>
    </source>
</evidence>
<feature type="compositionally biased region" description="Basic and acidic residues" evidence="1">
    <location>
        <begin position="32"/>
        <end position="45"/>
    </location>
</feature>
<proteinExistence type="predicted"/>
<gene>
    <name evidence="3" type="ORF">Tci_022467</name>
</gene>
<feature type="compositionally biased region" description="Acidic residues" evidence="1">
    <location>
        <begin position="52"/>
        <end position="63"/>
    </location>
</feature>
<dbReference type="EMBL" id="BKCJ010002721">
    <property type="protein sequence ID" value="GEU50489.1"/>
    <property type="molecule type" value="Genomic_DNA"/>
</dbReference>
<comment type="caution">
    <text evidence="3">The sequence shown here is derived from an EMBL/GenBank/DDBJ whole genome shotgun (WGS) entry which is preliminary data.</text>
</comment>
<dbReference type="SUPFAM" id="SSF56672">
    <property type="entry name" value="DNA/RNA polymerases"/>
    <property type="match status" value="1"/>
</dbReference>
<feature type="region of interest" description="Disordered" evidence="1">
    <location>
        <begin position="32"/>
        <end position="63"/>
    </location>
</feature>
<accession>A0A6L2KND8</accession>
<name>A0A6L2KND8_TANCI</name>
<evidence type="ECO:0000256" key="1">
    <source>
        <dbReference type="SAM" id="MobiDB-lite"/>
    </source>
</evidence>
<feature type="domain" description="Reverse transcriptase" evidence="2">
    <location>
        <begin position="176"/>
        <end position="260"/>
    </location>
</feature>
<dbReference type="Pfam" id="PF00078">
    <property type="entry name" value="RVT_1"/>
    <property type="match status" value="1"/>
</dbReference>
<dbReference type="PANTHER" id="PTHR33116">
    <property type="entry name" value="REVERSE TRANSCRIPTASE ZINC-BINDING DOMAIN-CONTAINING PROTEIN-RELATED-RELATED"/>
    <property type="match status" value="1"/>
</dbReference>
<dbReference type="AlphaFoldDB" id="A0A6L2KND8"/>
<sequence length="324" mass="36694">MHVIVDDTHICIRIREIQVECDEVFLTDSLDSKSTKDASSNHDDGANNVATDENDELYDDESDSNNMFLGERDWIHDEGENEIIDCNVLSLEEVVLDTQFKEKSHHSQIVSARITTDAVDPFLVCKVVDTREHRLINLVSSSSFTESENETLNTIEVGTYIGYDMVGRERDVNDIIDFEKAFDSLDWKFLDHTMEQMVFSQKLRSWIRGCLNSAYASVLVNGSPTQEFKIQKGLRQGDPPSPFLFILAIEALHVSLQEAKSKNLFEGVKCTYLGLPIGANLNKSNSWKPIIDKFHKTLSIWKAKNLSYGDRLTLTKSVHEALGI</sequence>
<dbReference type="InterPro" id="IPR000477">
    <property type="entry name" value="RT_dom"/>
</dbReference>
<dbReference type="PANTHER" id="PTHR33116:SF78">
    <property type="entry name" value="OS12G0587133 PROTEIN"/>
    <property type="match status" value="1"/>
</dbReference>